<gene>
    <name evidence="1" type="ORF">SDC9_191452</name>
</gene>
<organism evidence="1">
    <name type="scientific">bioreactor metagenome</name>
    <dbReference type="NCBI Taxonomy" id="1076179"/>
    <lineage>
        <taxon>unclassified sequences</taxon>
        <taxon>metagenomes</taxon>
        <taxon>ecological metagenomes</taxon>
    </lineage>
</organism>
<name>A0A645HXX7_9ZZZZ</name>
<evidence type="ECO:0000313" key="1">
    <source>
        <dbReference type="EMBL" id="MPN43891.1"/>
    </source>
</evidence>
<dbReference type="AlphaFoldDB" id="A0A645HXX7"/>
<protein>
    <submittedName>
        <fullName evidence="1">Uncharacterized protein</fullName>
    </submittedName>
</protein>
<reference evidence="1" key="1">
    <citation type="submission" date="2019-08" db="EMBL/GenBank/DDBJ databases">
        <authorList>
            <person name="Kucharzyk K."/>
            <person name="Murdoch R.W."/>
            <person name="Higgins S."/>
            <person name="Loffler F."/>
        </authorList>
    </citation>
    <scope>NUCLEOTIDE SEQUENCE</scope>
</reference>
<dbReference type="EMBL" id="VSSQ01102599">
    <property type="protein sequence ID" value="MPN43891.1"/>
    <property type="molecule type" value="Genomic_DNA"/>
</dbReference>
<proteinExistence type="predicted"/>
<sequence>MVFPLKIGAPPIIILVGSPQVWESTAATILEIFILTSTLLYKIKFGSDANTINYSLQSLVRNLIFLIDKSELPT</sequence>
<accession>A0A645HXX7</accession>
<comment type="caution">
    <text evidence="1">The sequence shown here is derived from an EMBL/GenBank/DDBJ whole genome shotgun (WGS) entry which is preliminary data.</text>
</comment>